<organism evidence="1 2">
    <name type="scientific">Fusarium falciforme</name>
    <dbReference type="NCBI Taxonomy" id="195108"/>
    <lineage>
        <taxon>Eukaryota</taxon>
        <taxon>Fungi</taxon>
        <taxon>Dikarya</taxon>
        <taxon>Ascomycota</taxon>
        <taxon>Pezizomycotina</taxon>
        <taxon>Sordariomycetes</taxon>
        <taxon>Hypocreomycetidae</taxon>
        <taxon>Hypocreales</taxon>
        <taxon>Nectriaceae</taxon>
        <taxon>Fusarium</taxon>
        <taxon>Fusarium solani species complex</taxon>
    </lineage>
</organism>
<evidence type="ECO:0000313" key="2">
    <source>
        <dbReference type="Proteomes" id="UP001152087"/>
    </source>
</evidence>
<dbReference type="Pfam" id="PF13650">
    <property type="entry name" value="Asp_protease_2"/>
    <property type="match status" value="1"/>
</dbReference>
<dbReference type="Proteomes" id="UP001152087">
    <property type="component" value="Unassembled WGS sequence"/>
</dbReference>
<name>A0A9W8UYT5_9HYPO</name>
<gene>
    <name evidence="1" type="ORF">NW755_009498</name>
</gene>
<comment type="caution">
    <text evidence="1">The sequence shown here is derived from an EMBL/GenBank/DDBJ whole genome shotgun (WGS) entry which is preliminary data.</text>
</comment>
<dbReference type="EMBL" id="JAOQAV010000028">
    <property type="protein sequence ID" value="KAJ4183957.1"/>
    <property type="molecule type" value="Genomic_DNA"/>
</dbReference>
<protein>
    <submittedName>
        <fullName evidence="1">Uncharacterized protein</fullName>
    </submittedName>
</protein>
<proteinExistence type="predicted"/>
<reference evidence="1" key="1">
    <citation type="submission" date="2022-09" db="EMBL/GenBank/DDBJ databases">
        <title>Fusarium specimens isolated from Avocado Roots.</title>
        <authorList>
            <person name="Stajich J."/>
            <person name="Roper C."/>
            <person name="Heimlech-Rivalta G."/>
        </authorList>
    </citation>
    <scope>NUCLEOTIDE SEQUENCE</scope>
    <source>
        <strain evidence="1">A02</strain>
    </source>
</reference>
<accession>A0A9W8UYT5</accession>
<dbReference type="Gene3D" id="2.40.70.10">
    <property type="entry name" value="Acid Proteases"/>
    <property type="match status" value="2"/>
</dbReference>
<dbReference type="AlphaFoldDB" id="A0A9W8UYT5"/>
<dbReference type="InterPro" id="IPR021109">
    <property type="entry name" value="Peptidase_aspartic_dom_sf"/>
</dbReference>
<dbReference type="CDD" id="cd00303">
    <property type="entry name" value="retropepsin_like"/>
    <property type="match status" value="2"/>
</dbReference>
<keyword evidence="2" id="KW-1185">Reference proteome</keyword>
<sequence length="399" mass="44037">MDYIYYTGPPLFGPDSPWLEPDPLNWPEAQNLGQLSEDPLYFTSATPQAPKNPRPRRLRKRFALPLLVARPSGAPIEVMACPDSGSDENIISLELATSLGLKTEQTSSDEPRQFTVANGKIVTAVGQVSTRCRFAAGAPSDITSLECIFHVFNTLAVPLIMGVDFLQQTETLSKHRDRLVEQVVPAMQSLRVNSIGRPKRSLVCRLDTYVGCATVDTGSDLDLVSPSFAKARAYKIEPAYEQVEFADCSVGCTSGVIKTSLVVGNVNSLGFHPRGEPIELELHVLDDLNADILVGQDTADTLDVFNLHNESLIPSMPRLGESDLNIIRHIGRLEQGAANLWKKIRGIPSGMSVCITSIKTKMIRYFEKYWPNGLTVRIEEGEEEAEPLDVSYEFVLSFR</sequence>
<evidence type="ECO:0000313" key="1">
    <source>
        <dbReference type="EMBL" id="KAJ4183957.1"/>
    </source>
</evidence>